<dbReference type="GO" id="GO:0046353">
    <property type="term" value="F:aminoglycoside 3-N-acetyltransferase activity"/>
    <property type="evidence" value="ECO:0007669"/>
    <property type="project" value="UniProtKB-EC"/>
</dbReference>
<dbReference type="SUPFAM" id="SSF110710">
    <property type="entry name" value="TTHA0583/YokD-like"/>
    <property type="match status" value="1"/>
</dbReference>
<comment type="caution">
    <text evidence="5">The sequence shown here is derived from an EMBL/GenBank/DDBJ whole genome shotgun (WGS) entry which is preliminary data.</text>
</comment>
<dbReference type="EC" id="2.3.1.-" evidence="4"/>
<reference evidence="5 6" key="1">
    <citation type="submission" date="2018-08" db="EMBL/GenBank/DDBJ databases">
        <title>A genome reference for cultivated species of the human gut microbiota.</title>
        <authorList>
            <person name="Zou Y."/>
            <person name="Xue W."/>
            <person name="Luo G."/>
        </authorList>
    </citation>
    <scope>NUCLEOTIDE SEQUENCE [LARGE SCALE GENOMIC DNA]</scope>
    <source>
        <strain evidence="5 6">AF18-46</strain>
    </source>
</reference>
<evidence type="ECO:0000313" key="5">
    <source>
        <dbReference type="EMBL" id="RGT55175.1"/>
    </source>
</evidence>
<accession>A0A412PD65</accession>
<comment type="catalytic activity">
    <reaction evidence="4">
        <text>a 2-deoxystreptamine antibiotic + acetyl-CoA = an N(3)-acetyl-2-deoxystreptamine antibiotic + CoA + H(+)</text>
        <dbReference type="Rhea" id="RHEA:12665"/>
        <dbReference type="ChEBI" id="CHEBI:15378"/>
        <dbReference type="ChEBI" id="CHEBI:57287"/>
        <dbReference type="ChEBI" id="CHEBI:57288"/>
        <dbReference type="ChEBI" id="CHEBI:57921"/>
        <dbReference type="ChEBI" id="CHEBI:77452"/>
        <dbReference type="EC" id="2.3.1.81"/>
    </reaction>
</comment>
<evidence type="ECO:0000256" key="1">
    <source>
        <dbReference type="ARBA" id="ARBA00006383"/>
    </source>
</evidence>
<name>A0A412PD65_9FIRM</name>
<dbReference type="PANTHER" id="PTHR11104">
    <property type="entry name" value="AMINOGLYCOSIDE N3-ACETYLTRANSFERASE"/>
    <property type="match status" value="1"/>
</dbReference>
<dbReference type="GO" id="GO:0046677">
    <property type="term" value="P:response to antibiotic"/>
    <property type="evidence" value="ECO:0007669"/>
    <property type="project" value="UniProtKB-KW"/>
</dbReference>
<keyword evidence="4" id="KW-0046">Antibiotic resistance</keyword>
<gene>
    <name evidence="5" type="ORF">DWX20_08500</name>
</gene>
<organism evidence="5 6">
    <name type="scientific">Solobacterium moorei</name>
    <dbReference type="NCBI Taxonomy" id="102148"/>
    <lineage>
        <taxon>Bacteria</taxon>
        <taxon>Bacillati</taxon>
        <taxon>Bacillota</taxon>
        <taxon>Erysipelotrichia</taxon>
        <taxon>Erysipelotrichales</taxon>
        <taxon>Erysipelotrichaceae</taxon>
        <taxon>Solobacterium</taxon>
    </lineage>
</organism>
<keyword evidence="3 4" id="KW-0012">Acyltransferase</keyword>
<dbReference type="PANTHER" id="PTHR11104:SF0">
    <property type="entry name" value="SPBETA PROPHAGE-DERIVED AMINOGLYCOSIDE N(3')-ACETYLTRANSFERASE-LIKE PROTEIN YOKD"/>
    <property type="match status" value="1"/>
</dbReference>
<dbReference type="Pfam" id="PF02522">
    <property type="entry name" value="Antibiotic_NAT"/>
    <property type="match status" value="1"/>
</dbReference>
<evidence type="ECO:0000256" key="2">
    <source>
        <dbReference type="ARBA" id="ARBA00022679"/>
    </source>
</evidence>
<dbReference type="EMBL" id="QRWX01000003">
    <property type="protein sequence ID" value="RGT55175.1"/>
    <property type="molecule type" value="Genomic_DNA"/>
</dbReference>
<comment type="similarity">
    <text evidence="1 4">Belongs to the antibiotic N-acetyltransferase family.</text>
</comment>
<sequence length="284" mass="32044">MVQKLQRNTISKLMTEMKQTVSDPVTKESFIQALKSLGITGNQILEVHTQMSSFGYVIGGARTIVDGLMELCENGGTILMPAQAVDNSEPSDWEYPAVAPTLYKEIREAIPAHDTKTSDVHYMGSVVENFRLRDDVITSSHPTFSYSAWGRYARLLCNHQSMHFPLADESPTARLYELKGYVLLIGCDFDSATCMHLAEYRSDCRPIGIQGAKVKTAEGDVWRKYLDLQLDSDIFLKVGQMMRKKNMVRETMLGGCKITLFSAANAIDEAMRYFDKTMVYDLYR</sequence>
<protein>
    <recommendedName>
        <fullName evidence="4">Aminoglycoside N(3)-acetyltransferase</fullName>
        <ecNumber evidence="4">2.3.1.-</ecNumber>
    </recommendedName>
</protein>
<evidence type="ECO:0000313" key="6">
    <source>
        <dbReference type="Proteomes" id="UP000284731"/>
    </source>
</evidence>
<dbReference type="InterPro" id="IPR028345">
    <property type="entry name" value="Antibiotic_NAT-like"/>
</dbReference>
<evidence type="ECO:0000256" key="4">
    <source>
        <dbReference type="RuleBase" id="RU365031"/>
    </source>
</evidence>
<proteinExistence type="inferred from homology"/>
<dbReference type="InterPro" id="IPR003679">
    <property type="entry name" value="Amioglycoside_AcTrfase"/>
</dbReference>
<dbReference type="AlphaFoldDB" id="A0A412PD65"/>
<evidence type="ECO:0000256" key="3">
    <source>
        <dbReference type="ARBA" id="ARBA00023315"/>
    </source>
</evidence>
<dbReference type="Proteomes" id="UP000284731">
    <property type="component" value="Unassembled WGS sequence"/>
</dbReference>
<keyword evidence="2 4" id="KW-0808">Transferase</keyword>